<dbReference type="GO" id="GO:0003677">
    <property type="term" value="F:DNA binding"/>
    <property type="evidence" value="ECO:0007669"/>
    <property type="project" value="InterPro"/>
</dbReference>
<dbReference type="InterPro" id="IPR039425">
    <property type="entry name" value="RNA_pol_sigma-70-like"/>
</dbReference>
<dbReference type="Pfam" id="PF08281">
    <property type="entry name" value="Sigma70_r4_2"/>
    <property type="match status" value="1"/>
</dbReference>
<keyword evidence="3" id="KW-0731">Sigma factor</keyword>
<evidence type="ECO:0000256" key="2">
    <source>
        <dbReference type="ARBA" id="ARBA00023015"/>
    </source>
</evidence>
<evidence type="ECO:0000256" key="4">
    <source>
        <dbReference type="ARBA" id="ARBA00023163"/>
    </source>
</evidence>
<dbReference type="SUPFAM" id="SSF88946">
    <property type="entry name" value="Sigma2 domain of RNA polymerase sigma factors"/>
    <property type="match status" value="1"/>
</dbReference>
<keyword evidence="4" id="KW-0804">Transcription</keyword>
<comment type="caution">
    <text evidence="7">The sequence shown here is derived from an EMBL/GenBank/DDBJ whole genome shotgun (WGS) entry which is preliminary data.</text>
</comment>
<dbReference type="InterPro" id="IPR013249">
    <property type="entry name" value="RNA_pol_sigma70_r4_t2"/>
</dbReference>
<dbReference type="NCBIfam" id="TIGR02937">
    <property type="entry name" value="sigma70-ECF"/>
    <property type="match status" value="1"/>
</dbReference>
<gene>
    <name evidence="7" type="ORF">FHW37_11096</name>
</gene>
<feature type="domain" description="RNA polymerase sigma-70 region 2" evidence="5">
    <location>
        <begin position="18"/>
        <end position="80"/>
    </location>
</feature>
<dbReference type="Pfam" id="PF04542">
    <property type="entry name" value="Sigma70_r2"/>
    <property type="match status" value="1"/>
</dbReference>
<dbReference type="PANTHER" id="PTHR43133">
    <property type="entry name" value="RNA POLYMERASE ECF-TYPE SIGMA FACTO"/>
    <property type="match status" value="1"/>
</dbReference>
<comment type="similarity">
    <text evidence="1">Belongs to the sigma-70 factor family. ECF subfamily.</text>
</comment>
<dbReference type="RefSeq" id="WP_145642070.1">
    <property type="nucleotide sequence ID" value="NZ_VIWP01000010.1"/>
</dbReference>
<dbReference type="GO" id="GO:0006352">
    <property type="term" value="P:DNA-templated transcription initiation"/>
    <property type="evidence" value="ECO:0007669"/>
    <property type="project" value="InterPro"/>
</dbReference>
<dbReference type="Gene3D" id="1.10.10.10">
    <property type="entry name" value="Winged helix-like DNA-binding domain superfamily/Winged helix DNA-binding domain"/>
    <property type="match status" value="1"/>
</dbReference>
<evidence type="ECO:0000256" key="1">
    <source>
        <dbReference type="ARBA" id="ARBA00010641"/>
    </source>
</evidence>
<dbReference type="InterPro" id="IPR013325">
    <property type="entry name" value="RNA_pol_sigma_r2"/>
</dbReference>
<dbReference type="AlphaFoldDB" id="A0A561QBQ4"/>
<reference evidence="7 8" key="1">
    <citation type="submission" date="2019-06" db="EMBL/GenBank/DDBJ databases">
        <title>Sorghum-associated microbial communities from plants grown in Nebraska, USA.</title>
        <authorList>
            <person name="Schachtman D."/>
        </authorList>
    </citation>
    <scope>NUCLEOTIDE SEQUENCE [LARGE SCALE GENOMIC DNA]</scope>
    <source>
        <strain evidence="7 8">1225</strain>
    </source>
</reference>
<sequence>MAVVSSSGFSHADMLDEVPALRAFARRFHQNGPDAEDLVQDTLMRALANSDKFRAGTKLRSWMFTIMRNRFCTKFASSKREMVGIDDDASGRMVTQPTQEWSLRGHELEQAISKLPRNQSDALVMVLIDALSYEDAATQLGCAIGTIKSRVNRARHQLAISMGHAD</sequence>
<organism evidence="7 8">
    <name type="scientific">Neorhizobium alkalisoli</name>
    <dbReference type="NCBI Taxonomy" id="528178"/>
    <lineage>
        <taxon>Bacteria</taxon>
        <taxon>Pseudomonadati</taxon>
        <taxon>Pseudomonadota</taxon>
        <taxon>Alphaproteobacteria</taxon>
        <taxon>Hyphomicrobiales</taxon>
        <taxon>Rhizobiaceae</taxon>
        <taxon>Rhizobium/Agrobacterium group</taxon>
        <taxon>Neorhizobium</taxon>
    </lineage>
</organism>
<dbReference type="GO" id="GO:0016987">
    <property type="term" value="F:sigma factor activity"/>
    <property type="evidence" value="ECO:0007669"/>
    <property type="project" value="UniProtKB-KW"/>
</dbReference>
<dbReference type="SUPFAM" id="SSF88659">
    <property type="entry name" value="Sigma3 and sigma4 domains of RNA polymerase sigma factors"/>
    <property type="match status" value="1"/>
</dbReference>
<dbReference type="OrthoDB" id="9803470at2"/>
<evidence type="ECO:0000313" key="8">
    <source>
        <dbReference type="Proteomes" id="UP000320653"/>
    </source>
</evidence>
<dbReference type="Gene3D" id="1.10.1740.10">
    <property type="match status" value="1"/>
</dbReference>
<dbReference type="Proteomes" id="UP000320653">
    <property type="component" value="Unassembled WGS sequence"/>
</dbReference>
<accession>A0A561QBQ4</accession>
<dbReference type="PANTHER" id="PTHR43133:SF25">
    <property type="entry name" value="RNA POLYMERASE SIGMA FACTOR RFAY-RELATED"/>
    <property type="match status" value="1"/>
</dbReference>
<evidence type="ECO:0000313" key="7">
    <source>
        <dbReference type="EMBL" id="TWF47799.1"/>
    </source>
</evidence>
<evidence type="ECO:0000259" key="6">
    <source>
        <dbReference type="Pfam" id="PF08281"/>
    </source>
</evidence>
<dbReference type="EMBL" id="VIWP01000010">
    <property type="protein sequence ID" value="TWF47799.1"/>
    <property type="molecule type" value="Genomic_DNA"/>
</dbReference>
<keyword evidence="2" id="KW-0805">Transcription regulation</keyword>
<dbReference type="InterPro" id="IPR036388">
    <property type="entry name" value="WH-like_DNA-bd_sf"/>
</dbReference>
<protein>
    <submittedName>
        <fullName evidence="7">RNA polymerase sigma-70 factor (ECF subfamily)</fullName>
    </submittedName>
</protein>
<dbReference type="InterPro" id="IPR013324">
    <property type="entry name" value="RNA_pol_sigma_r3/r4-like"/>
</dbReference>
<dbReference type="InterPro" id="IPR014284">
    <property type="entry name" value="RNA_pol_sigma-70_dom"/>
</dbReference>
<keyword evidence="8" id="KW-1185">Reference proteome</keyword>
<proteinExistence type="inferred from homology"/>
<feature type="domain" description="RNA polymerase sigma factor 70 region 4 type 2" evidence="6">
    <location>
        <begin position="107"/>
        <end position="157"/>
    </location>
</feature>
<evidence type="ECO:0000259" key="5">
    <source>
        <dbReference type="Pfam" id="PF04542"/>
    </source>
</evidence>
<name>A0A561QBQ4_9HYPH</name>
<dbReference type="CDD" id="cd06171">
    <property type="entry name" value="Sigma70_r4"/>
    <property type="match status" value="1"/>
</dbReference>
<dbReference type="InterPro" id="IPR007627">
    <property type="entry name" value="RNA_pol_sigma70_r2"/>
</dbReference>
<evidence type="ECO:0000256" key="3">
    <source>
        <dbReference type="ARBA" id="ARBA00023082"/>
    </source>
</evidence>